<keyword evidence="3" id="KW-1185">Reference proteome</keyword>
<dbReference type="RefSeq" id="WP_116015633.1">
    <property type="nucleotide sequence ID" value="NZ_QUOT01000001.1"/>
</dbReference>
<evidence type="ECO:0000313" key="3">
    <source>
        <dbReference type="Proteomes" id="UP000256899"/>
    </source>
</evidence>
<feature type="domain" description="Replication-associated protein ORF2/G2P" evidence="1">
    <location>
        <begin position="448"/>
        <end position="518"/>
    </location>
</feature>
<comment type="caution">
    <text evidence="2">The sequence shown here is derived from an EMBL/GenBank/DDBJ whole genome shotgun (WGS) entry which is preliminary data.</text>
</comment>
<gene>
    <name evidence="2" type="ORF">DXX94_10280</name>
</gene>
<reference evidence="3" key="1">
    <citation type="submission" date="2018-08" db="EMBL/GenBank/DDBJ databases">
        <title>Thalassotalea euphylliae genome.</title>
        <authorList>
            <person name="Summers S."/>
            <person name="Rice S.A."/>
            <person name="Freckelton M.L."/>
            <person name="Nedved B.T."/>
            <person name="Hadfield M.G."/>
        </authorList>
    </citation>
    <scope>NUCLEOTIDE SEQUENCE [LARGE SCALE GENOMIC DNA]</scope>
    <source>
        <strain evidence="3">H3</strain>
    </source>
</reference>
<name>A0A3E0U2T9_9GAMM</name>
<proteinExistence type="predicted"/>
<dbReference type="InterPro" id="IPR056906">
    <property type="entry name" value="ORF2/G2P_dom"/>
</dbReference>
<evidence type="ECO:0000313" key="2">
    <source>
        <dbReference type="EMBL" id="REL31069.1"/>
    </source>
</evidence>
<accession>A0A3E0U2T9</accession>
<dbReference type="Proteomes" id="UP000256899">
    <property type="component" value="Unassembled WGS sequence"/>
</dbReference>
<evidence type="ECO:0000259" key="1">
    <source>
        <dbReference type="Pfam" id="PF23343"/>
    </source>
</evidence>
<organism evidence="2 3">
    <name type="scientific">Thalassotalea euphylliae</name>
    <dbReference type="NCBI Taxonomy" id="1655234"/>
    <lineage>
        <taxon>Bacteria</taxon>
        <taxon>Pseudomonadati</taxon>
        <taxon>Pseudomonadota</taxon>
        <taxon>Gammaproteobacteria</taxon>
        <taxon>Alteromonadales</taxon>
        <taxon>Colwelliaceae</taxon>
        <taxon>Thalassotalea</taxon>
    </lineage>
</organism>
<dbReference type="EMBL" id="QUOT01000001">
    <property type="protein sequence ID" value="REL31069.1"/>
    <property type="molecule type" value="Genomic_DNA"/>
</dbReference>
<sequence length="751" mass="86290">MQPLFLVPTKAELDLVAKLDAQLECEEKKHRAAAPKSEALQVEIDRLVKRGESPTRDFHNFQRNSEINGIVNAYEAHKRKVFNENLHTCPEPLSLSSRKTTTLSEFLANTPIENSIGVKQPSFLHREVSKAGESQKIPAIDYRTGELKQELEPKPDNVVRMYRRDWSGQYRIGLETKGLGARVQPPETSGERITSDLTKNATRAIMESGAYLSACRNGYTTFLTLTFDEKSRQDLETKIAISGNKTKRYTHKYRAYNHATKRFKNFTEKYDITCYEGVPAALDPENDEEIMSHANAVPASGAFSPVSFDWKTTIGKEVSRFFDTAQKMYQRGWWPQFEAGESRDYQWPVKNKDNGQLEQETVSIVCYEDSEAFVEPKVMFCPQLVRATENSGEIITQSGLDMNGQPMYQLEDKQKYNARKHHEPEYLPDEFREYPWGKVCSVYPTIEKGAPLDYMWVAEQPTNSKGEKNPHVHVLMRWSVEKKYFRAWARRLEDAWGHGFAKLERIKNPHAAGNYILKAVGYLTKGGDSKAEQGEILGNRYGLSASARAPKWECIGEFFADNFLAILGELREKLSRRKLRLHSEKQRLLAEQAKQSANFKKFDNIEKKAAKNGMPSTKRQALIERLKGQLLINDAALTECTEALHEMPWVNEFCLGAMSENQASEFLHWAMAERFWNADVKEGLYSDWQELRETTAAALKEVRSYWRHYEHTLVGKHMQNSWAANDLRYEMDGETQYSILDEFGNEWELVA</sequence>
<dbReference type="AlphaFoldDB" id="A0A3E0U2T9"/>
<dbReference type="Pfam" id="PF23343">
    <property type="entry name" value="REP_ORF2-G2P"/>
    <property type="match status" value="1"/>
</dbReference>
<protein>
    <recommendedName>
        <fullName evidence="1">Replication-associated protein ORF2/G2P domain-containing protein</fullName>
    </recommendedName>
</protein>